<dbReference type="RefSeq" id="WP_025251471.1">
    <property type="nucleotide sequence ID" value="NZ_CP006934.1"/>
</dbReference>
<evidence type="ECO:0000259" key="1">
    <source>
        <dbReference type="PROSITE" id="PS51061"/>
    </source>
</evidence>
<evidence type="ECO:0000313" key="3">
    <source>
        <dbReference type="Proteomes" id="UP000019265"/>
    </source>
</evidence>
<dbReference type="PROSITE" id="PS51061">
    <property type="entry name" value="R3H"/>
    <property type="match status" value="1"/>
</dbReference>
<dbReference type="EMBL" id="CP006934">
    <property type="protein sequence ID" value="AHI54333.1"/>
    <property type="molecule type" value="Genomic_DNA"/>
</dbReference>
<reference evidence="2 3" key="1">
    <citation type="journal article" date="2014" name="Genome Biol. Evol.">
        <title>Molecular evolution of the substrate utilization strategies and putative virulence factors in mosquito-associated Spiroplasma species.</title>
        <authorList>
            <person name="Chang T.H."/>
            <person name="Lo W.S."/>
            <person name="Ku C."/>
            <person name="Chen L.L."/>
            <person name="Kuo C.H."/>
        </authorList>
    </citation>
    <scope>NUCLEOTIDE SEQUENCE [LARGE SCALE GENOMIC DNA]</scope>
    <source>
        <strain evidence="2">Ar-1343</strain>
    </source>
</reference>
<dbReference type="OrthoDB" id="9856781at2"/>
<dbReference type="Gene3D" id="3.30.1370.50">
    <property type="entry name" value="R3H-like domain"/>
    <property type="match status" value="1"/>
</dbReference>
<organism evidence="2 3">
    <name type="scientific">Spiroplasma sabaudiense Ar-1343</name>
    <dbReference type="NCBI Taxonomy" id="1276257"/>
    <lineage>
        <taxon>Bacteria</taxon>
        <taxon>Bacillati</taxon>
        <taxon>Mycoplasmatota</taxon>
        <taxon>Mollicutes</taxon>
        <taxon>Entomoplasmatales</taxon>
        <taxon>Spiroplasmataceae</taxon>
        <taxon>Spiroplasma</taxon>
    </lineage>
</organism>
<dbReference type="InterPro" id="IPR001374">
    <property type="entry name" value="R3H_dom"/>
</dbReference>
<evidence type="ECO:0000313" key="2">
    <source>
        <dbReference type="EMBL" id="AHI54333.1"/>
    </source>
</evidence>
<dbReference type="GO" id="GO:0003676">
    <property type="term" value="F:nucleic acid binding"/>
    <property type="evidence" value="ECO:0007669"/>
    <property type="project" value="UniProtKB-UniRule"/>
</dbReference>
<dbReference type="Proteomes" id="UP000019265">
    <property type="component" value="Chromosome"/>
</dbReference>
<proteinExistence type="predicted"/>
<dbReference type="Pfam" id="PF01424">
    <property type="entry name" value="R3H"/>
    <property type="match status" value="1"/>
</dbReference>
<keyword evidence="3" id="KW-1185">Reference proteome</keyword>
<dbReference type="STRING" id="1276257.SSABA_v1c09350"/>
<protein>
    <recommendedName>
        <fullName evidence="1">R3H domain-containing protein</fullName>
    </recommendedName>
</protein>
<dbReference type="InterPro" id="IPR036867">
    <property type="entry name" value="R3H_dom_sf"/>
</dbReference>
<dbReference type="KEGG" id="ssab:SSABA_v1c09350"/>
<feature type="domain" description="R3H" evidence="1">
    <location>
        <begin position="115"/>
        <end position="181"/>
    </location>
</feature>
<dbReference type="PATRIC" id="fig|1276257.3.peg.953"/>
<gene>
    <name evidence="2" type="ORF">SSABA_v1c09350</name>
</gene>
<dbReference type="SMART" id="SM00393">
    <property type="entry name" value="R3H"/>
    <property type="match status" value="1"/>
</dbReference>
<dbReference type="AlphaFoldDB" id="W6AAY1"/>
<sequence>MIFKKKITYDYKVIKTRSFLGLKFKRESGFDFKDLVAKIKNLFNEPILGFTNLKYESGKLEISSDKIDFTTKDELPDYNLTADSVFQVKMFFEQALWSHFHYQFNFDIYSQYKETKTKEEYIQIALEAAKKVLETRTSLTLPIMNKKTRLLIHQELLKIPNITTKSVTENQIRLMSIIYKPNKK</sequence>
<name>W6AAY1_9MOLU</name>
<accession>W6AAY1</accession>
<dbReference type="HOGENOM" id="CLU_1467349_0_0_14"/>